<reference evidence="12" key="1">
    <citation type="submission" date="2023-07" db="EMBL/GenBank/DDBJ databases">
        <authorList>
            <consortium name="AG Swart"/>
            <person name="Singh M."/>
            <person name="Singh A."/>
            <person name="Seah K."/>
            <person name="Emmerich C."/>
        </authorList>
    </citation>
    <scope>NUCLEOTIDE SEQUENCE</scope>
    <source>
        <strain evidence="12">DP1</strain>
    </source>
</reference>
<dbReference type="InterPro" id="IPR014001">
    <property type="entry name" value="Helicase_ATP-bd"/>
</dbReference>
<dbReference type="PROSITE" id="PS51192">
    <property type="entry name" value="HELICASE_ATP_BIND_1"/>
    <property type="match status" value="1"/>
</dbReference>
<evidence type="ECO:0000313" key="13">
    <source>
        <dbReference type="Proteomes" id="UP001295684"/>
    </source>
</evidence>
<dbReference type="Pfam" id="PF00271">
    <property type="entry name" value="Helicase_C"/>
    <property type="match status" value="1"/>
</dbReference>
<dbReference type="InterPro" id="IPR011545">
    <property type="entry name" value="DEAD/DEAH_box_helicase_dom"/>
</dbReference>
<evidence type="ECO:0000256" key="8">
    <source>
        <dbReference type="RuleBase" id="RU000492"/>
    </source>
</evidence>
<dbReference type="SUPFAM" id="SSF52540">
    <property type="entry name" value="P-loop containing nucleoside triphosphate hydrolases"/>
    <property type="match status" value="2"/>
</dbReference>
<feature type="short sequence motif" description="Q motif" evidence="7">
    <location>
        <begin position="45"/>
        <end position="73"/>
    </location>
</feature>
<evidence type="ECO:0000256" key="3">
    <source>
        <dbReference type="ARBA" id="ARBA00022801"/>
    </source>
</evidence>
<dbReference type="GO" id="GO:0003676">
    <property type="term" value="F:nucleic acid binding"/>
    <property type="evidence" value="ECO:0007669"/>
    <property type="project" value="InterPro"/>
</dbReference>
<dbReference type="InterPro" id="IPR027417">
    <property type="entry name" value="P-loop_NTPase"/>
</dbReference>
<organism evidence="12 13">
    <name type="scientific">Euplotes crassus</name>
    <dbReference type="NCBI Taxonomy" id="5936"/>
    <lineage>
        <taxon>Eukaryota</taxon>
        <taxon>Sar</taxon>
        <taxon>Alveolata</taxon>
        <taxon>Ciliophora</taxon>
        <taxon>Intramacronucleata</taxon>
        <taxon>Spirotrichea</taxon>
        <taxon>Hypotrichia</taxon>
        <taxon>Euplotida</taxon>
        <taxon>Euplotidae</taxon>
        <taxon>Moneuplotes</taxon>
    </lineage>
</organism>
<dbReference type="PROSITE" id="PS51195">
    <property type="entry name" value="Q_MOTIF"/>
    <property type="match status" value="1"/>
</dbReference>
<dbReference type="PANTHER" id="PTHR47960">
    <property type="entry name" value="DEAD-BOX ATP-DEPENDENT RNA HELICASE 50"/>
    <property type="match status" value="1"/>
</dbReference>
<evidence type="ECO:0000259" key="9">
    <source>
        <dbReference type="PROSITE" id="PS51192"/>
    </source>
</evidence>
<dbReference type="PROSITE" id="PS00039">
    <property type="entry name" value="DEAD_ATP_HELICASE"/>
    <property type="match status" value="1"/>
</dbReference>
<dbReference type="CDD" id="cd18787">
    <property type="entry name" value="SF2_C_DEAD"/>
    <property type="match status" value="1"/>
</dbReference>
<evidence type="ECO:0000256" key="2">
    <source>
        <dbReference type="ARBA" id="ARBA00022741"/>
    </source>
</evidence>
<keyword evidence="4 8" id="KW-0347">Helicase</keyword>
<comment type="similarity">
    <text evidence="6">Belongs to the DEAD box helicase family. DDX6/DHH1 subfamily.</text>
</comment>
<dbReference type="SMART" id="SM00490">
    <property type="entry name" value="HELICc"/>
    <property type="match status" value="1"/>
</dbReference>
<evidence type="ECO:0000256" key="4">
    <source>
        <dbReference type="ARBA" id="ARBA00022806"/>
    </source>
</evidence>
<name>A0AAD1UFY2_EUPCR</name>
<protein>
    <submittedName>
        <fullName evidence="12">Uncharacterized protein</fullName>
    </submittedName>
</protein>
<dbReference type="GO" id="GO:0016787">
    <property type="term" value="F:hydrolase activity"/>
    <property type="evidence" value="ECO:0007669"/>
    <property type="project" value="UniProtKB-KW"/>
</dbReference>
<evidence type="ECO:0000259" key="10">
    <source>
        <dbReference type="PROSITE" id="PS51194"/>
    </source>
</evidence>
<evidence type="ECO:0000256" key="7">
    <source>
        <dbReference type="PROSITE-ProRule" id="PRU00552"/>
    </source>
</evidence>
<feature type="domain" description="DEAD-box RNA helicase Q" evidence="11">
    <location>
        <begin position="45"/>
        <end position="73"/>
    </location>
</feature>
<dbReference type="EMBL" id="CAMPGE010009753">
    <property type="protein sequence ID" value="CAI2368616.1"/>
    <property type="molecule type" value="Genomic_DNA"/>
</dbReference>
<dbReference type="GO" id="GO:0005737">
    <property type="term" value="C:cytoplasm"/>
    <property type="evidence" value="ECO:0007669"/>
    <property type="project" value="UniProtKB-SubCell"/>
</dbReference>
<evidence type="ECO:0000313" key="12">
    <source>
        <dbReference type="EMBL" id="CAI2368616.1"/>
    </source>
</evidence>
<evidence type="ECO:0000259" key="11">
    <source>
        <dbReference type="PROSITE" id="PS51195"/>
    </source>
</evidence>
<evidence type="ECO:0000256" key="1">
    <source>
        <dbReference type="ARBA" id="ARBA00004496"/>
    </source>
</evidence>
<dbReference type="Pfam" id="PF00270">
    <property type="entry name" value="DEAD"/>
    <property type="match status" value="1"/>
</dbReference>
<keyword evidence="5 8" id="KW-0067">ATP-binding</keyword>
<gene>
    <name evidence="12" type="ORF">ECRASSUSDP1_LOCUS9912</name>
</gene>
<dbReference type="Proteomes" id="UP001295684">
    <property type="component" value="Unassembled WGS sequence"/>
</dbReference>
<dbReference type="GO" id="GO:0003724">
    <property type="term" value="F:RNA helicase activity"/>
    <property type="evidence" value="ECO:0007669"/>
    <property type="project" value="InterPro"/>
</dbReference>
<proteinExistence type="inferred from homology"/>
<feature type="domain" description="Helicase ATP-binding" evidence="9">
    <location>
        <begin position="76"/>
        <end position="246"/>
    </location>
</feature>
<evidence type="ECO:0000256" key="5">
    <source>
        <dbReference type="ARBA" id="ARBA00022840"/>
    </source>
</evidence>
<evidence type="ECO:0000256" key="6">
    <source>
        <dbReference type="ARBA" id="ARBA00038316"/>
    </source>
</evidence>
<sequence length="416" mass="47279">MVKFYSKQETIEKLPETTEEEIKVNTQDREDDQLSFESNWEESVEQFDDLDLKEEVLKGIYDYGFEKPSPVQQKAILPMLQGRDTVVQAQAGAGKTFAFIISALQIVDTSLDQAQVLILAPARELCYCIGSIVESIGKHTGVKALACCGGTHIRDNIRKLKEGFQIIVGTPGRIHDMMRKDFLQVVYLKLIVMDEADEMLSRGYKEQIQEIFKILPGDTRAALFSPTMPPDILLMSENFMREPAKILRMKNSDLQSFGQYYVLLGNEKQKFDELIDLLMKLDSCQAIIYCNTTKKVDELAKDLKSKDFSCCAIHQEMDQESIDFSMREFGATLSKFLVSTGLYASQIYTQNASVIINYDLPLKKESYVHRICSLSRINRNNTAINLTTSTDSSFLEEIETYYGTEINKLPDDLTLV</sequence>
<accession>A0AAD1UFY2</accession>
<dbReference type="Gene3D" id="3.40.50.300">
    <property type="entry name" value="P-loop containing nucleotide triphosphate hydrolases"/>
    <property type="match status" value="2"/>
</dbReference>
<dbReference type="PROSITE" id="PS51194">
    <property type="entry name" value="HELICASE_CTER"/>
    <property type="match status" value="1"/>
</dbReference>
<dbReference type="AlphaFoldDB" id="A0AAD1UFY2"/>
<keyword evidence="13" id="KW-1185">Reference proteome</keyword>
<comment type="subcellular location">
    <subcellularLocation>
        <location evidence="1">Cytoplasm</location>
    </subcellularLocation>
</comment>
<keyword evidence="2 8" id="KW-0547">Nucleotide-binding</keyword>
<feature type="domain" description="Helicase C-terminal" evidence="10">
    <location>
        <begin position="273"/>
        <end position="416"/>
    </location>
</feature>
<dbReference type="InterPro" id="IPR000629">
    <property type="entry name" value="RNA-helicase_DEAD-box_CS"/>
</dbReference>
<dbReference type="InterPro" id="IPR014014">
    <property type="entry name" value="RNA_helicase_DEAD_Q_motif"/>
</dbReference>
<dbReference type="InterPro" id="IPR001650">
    <property type="entry name" value="Helicase_C-like"/>
</dbReference>
<comment type="caution">
    <text evidence="12">The sequence shown here is derived from an EMBL/GenBank/DDBJ whole genome shotgun (WGS) entry which is preliminary data.</text>
</comment>
<keyword evidence="3 8" id="KW-0378">Hydrolase</keyword>
<dbReference type="SMART" id="SM00487">
    <property type="entry name" value="DEXDc"/>
    <property type="match status" value="1"/>
</dbReference>
<dbReference type="GO" id="GO:0005524">
    <property type="term" value="F:ATP binding"/>
    <property type="evidence" value="ECO:0007669"/>
    <property type="project" value="UniProtKB-KW"/>
</dbReference>